<proteinExistence type="predicted"/>
<reference evidence="1 2" key="1">
    <citation type="journal article" date="2010" name="Nature">
        <title>Genome sequence of the palaeopolyploid soybean.</title>
        <authorList>
            <person name="Schmutz J."/>
            <person name="Cannon S.B."/>
            <person name="Schlueter J."/>
            <person name="Ma J."/>
            <person name="Mitros T."/>
            <person name="Nelson W."/>
            <person name="Hyten D.L."/>
            <person name="Song Q."/>
            <person name="Thelen J.J."/>
            <person name="Cheng J."/>
            <person name="Xu D."/>
            <person name="Hellsten U."/>
            <person name="May G.D."/>
            <person name="Yu Y."/>
            <person name="Sakurai T."/>
            <person name="Umezawa T."/>
            <person name="Bhattacharyya M.K."/>
            <person name="Sandhu D."/>
            <person name="Valliyodan B."/>
            <person name="Lindquist E."/>
            <person name="Peto M."/>
            <person name="Grant D."/>
            <person name="Shu S."/>
            <person name="Goodstein D."/>
            <person name="Barry K."/>
            <person name="Futrell-Griggs M."/>
            <person name="Abernathy B."/>
            <person name="Du J."/>
            <person name="Tian Z."/>
            <person name="Zhu L."/>
            <person name="Gill N."/>
            <person name="Joshi T."/>
            <person name="Libault M."/>
            <person name="Sethuraman A."/>
            <person name="Zhang X.-C."/>
            <person name="Shinozaki K."/>
            <person name="Nguyen H.T."/>
            <person name="Wing R.A."/>
            <person name="Cregan P."/>
            <person name="Specht J."/>
            <person name="Grimwood J."/>
            <person name="Rokhsar D."/>
            <person name="Stacey G."/>
            <person name="Shoemaker R.C."/>
            <person name="Jackson S.A."/>
        </authorList>
    </citation>
    <scope>NUCLEOTIDE SEQUENCE [LARGE SCALE GENOMIC DNA]</scope>
    <source>
        <strain evidence="2">cv. Williams 82</strain>
        <tissue evidence="1">Callus</tissue>
    </source>
</reference>
<reference evidence="2" key="2">
    <citation type="submission" date="2018-02" db="UniProtKB">
        <authorList>
            <consortium name="EnsemblPlants"/>
        </authorList>
    </citation>
    <scope>IDENTIFICATION</scope>
    <source>
        <strain evidence="2">Williams 82</strain>
    </source>
</reference>
<dbReference type="Proteomes" id="UP000008827">
    <property type="component" value="Chromosome 6"/>
</dbReference>
<dbReference type="EMBL" id="CM000839">
    <property type="protein sequence ID" value="KRH52286.1"/>
    <property type="molecule type" value="Genomic_DNA"/>
</dbReference>
<dbReference type="EnsemblPlants" id="KRH52286">
    <property type="protein sequence ID" value="KRH52286"/>
    <property type="gene ID" value="GLYMA_06G058700"/>
</dbReference>
<keyword evidence="3" id="KW-1185">Reference proteome</keyword>
<dbReference type="AlphaFoldDB" id="A0A0R0JCJ7"/>
<evidence type="ECO:0000313" key="2">
    <source>
        <dbReference type="EnsemblPlants" id="KRH52286"/>
    </source>
</evidence>
<sequence>MIDNNIAADFFSRYILEAKRWIICERKIFFSTIKINNKILSLLPSG</sequence>
<evidence type="ECO:0000313" key="1">
    <source>
        <dbReference type="EMBL" id="KRH52286.1"/>
    </source>
</evidence>
<reference evidence="1" key="3">
    <citation type="submission" date="2018-07" db="EMBL/GenBank/DDBJ databases">
        <title>WGS assembly of Glycine max.</title>
        <authorList>
            <person name="Schmutz J."/>
            <person name="Cannon S."/>
            <person name="Schlueter J."/>
            <person name="Ma J."/>
            <person name="Mitros T."/>
            <person name="Nelson W."/>
            <person name="Hyten D."/>
            <person name="Song Q."/>
            <person name="Thelen J."/>
            <person name="Cheng J."/>
            <person name="Xu D."/>
            <person name="Hellsten U."/>
            <person name="May G."/>
            <person name="Yu Y."/>
            <person name="Sakurai T."/>
            <person name="Umezawa T."/>
            <person name="Bhattacharyya M."/>
            <person name="Sandhu D."/>
            <person name="Valliyodan B."/>
            <person name="Lindquist E."/>
            <person name="Peto M."/>
            <person name="Grant D."/>
            <person name="Shu S."/>
            <person name="Goodstein D."/>
            <person name="Barry K."/>
            <person name="Futrell-Griggs M."/>
            <person name="Abernathy B."/>
            <person name="Du J."/>
            <person name="Tian Z."/>
            <person name="Zhu L."/>
            <person name="Gill N."/>
            <person name="Joshi T."/>
            <person name="Libault M."/>
            <person name="Sethuraman A."/>
            <person name="Zhang X."/>
            <person name="Shinozaki K."/>
            <person name="Nguyen H."/>
            <person name="Wing R."/>
            <person name="Cregan P."/>
            <person name="Specht J."/>
            <person name="Grimwood J."/>
            <person name="Rokhsar D."/>
            <person name="Stacey G."/>
            <person name="Shoemaker R."/>
            <person name="Jackson S."/>
        </authorList>
    </citation>
    <scope>NUCLEOTIDE SEQUENCE</scope>
    <source>
        <tissue evidence="1">Callus</tissue>
    </source>
</reference>
<protein>
    <submittedName>
        <fullName evidence="1 2">Uncharacterized protein</fullName>
    </submittedName>
</protein>
<dbReference type="InParanoid" id="A0A0R0JCJ7"/>
<dbReference type="Gramene" id="KRH52286">
    <property type="protein sequence ID" value="KRH52286"/>
    <property type="gene ID" value="GLYMA_06G058700"/>
</dbReference>
<evidence type="ECO:0000313" key="3">
    <source>
        <dbReference type="Proteomes" id="UP000008827"/>
    </source>
</evidence>
<gene>
    <name evidence="1" type="ORF">GLYMA_06G058700</name>
</gene>
<name>A0A0R0JCJ7_SOYBN</name>
<organism evidence="1">
    <name type="scientific">Glycine max</name>
    <name type="common">Soybean</name>
    <name type="synonym">Glycine hispida</name>
    <dbReference type="NCBI Taxonomy" id="3847"/>
    <lineage>
        <taxon>Eukaryota</taxon>
        <taxon>Viridiplantae</taxon>
        <taxon>Streptophyta</taxon>
        <taxon>Embryophyta</taxon>
        <taxon>Tracheophyta</taxon>
        <taxon>Spermatophyta</taxon>
        <taxon>Magnoliopsida</taxon>
        <taxon>eudicotyledons</taxon>
        <taxon>Gunneridae</taxon>
        <taxon>Pentapetalae</taxon>
        <taxon>rosids</taxon>
        <taxon>fabids</taxon>
        <taxon>Fabales</taxon>
        <taxon>Fabaceae</taxon>
        <taxon>Papilionoideae</taxon>
        <taxon>50 kb inversion clade</taxon>
        <taxon>NPAAA clade</taxon>
        <taxon>indigoferoid/millettioid clade</taxon>
        <taxon>Phaseoleae</taxon>
        <taxon>Glycine</taxon>
        <taxon>Glycine subgen. Soja</taxon>
    </lineage>
</organism>
<accession>A0A0R0JCJ7</accession>